<feature type="domain" description="DUF4166" evidence="1">
    <location>
        <begin position="19"/>
        <end position="199"/>
    </location>
</feature>
<protein>
    <recommendedName>
        <fullName evidence="1">DUF4166 domain-containing protein</fullName>
    </recommendedName>
</protein>
<reference evidence="3" key="1">
    <citation type="journal article" date="2019" name="Int. J. Syst. Evol. Microbiol.">
        <title>The Global Catalogue of Microorganisms (GCM) 10K type strain sequencing project: providing services to taxonomists for standard genome sequencing and annotation.</title>
        <authorList>
            <consortium name="The Broad Institute Genomics Platform"/>
            <consortium name="The Broad Institute Genome Sequencing Center for Infectious Disease"/>
            <person name="Wu L."/>
            <person name="Ma J."/>
        </authorList>
    </citation>
    <scope>NUCLEOTIDE SEQUENCE [LARGE SCALE GENOMIC DNA]</scope>
    <source>
        <strain evidence="3">JCM 16949</strain>
    </source>
</reference>
<dbReference type="EMBL" id="BAABAE010000003">
    <property type="protein sequence ID" value="GAA3745341.1"/>
    <property type="molecule type" value="Genomic_DNA"/>
</dbReference>
<dbReference type="Proteomes" id="UP001501004">
    <property type="component" value="Unassembled WGS sequence"/>
</dbReference>
<comment type="caution">
    <text evidence="2">The sequence shown here is derived from an EMBL/GenBank/DDBJ whole genome shotgun (WGS) entry which is preliminary data.</text>
</comment>
<accession>A0ABP7FTC2</accession>
<sequence>MSPAQSPYEAALGDRFGLLHPRVRSYFSAIPSGRVGVGEGVFDTVGTPRAWLRPFIRLLADPDVLFPVWERDVSFTVVNSPVQDAGRPAVAGERTFRLSAGDRTMRDLIVATPAGLVDILGARRRFRALFAARVVDGGLWLESTRVAVRIRSRYVVIPGPIAPRVRLTERFSESDDRQHVEVTVTLPLIGRVYEYAGSFRYELGDRAA</sequence>
<evidence type="ECO:0000313" key="2">
    <source>
        <dbReference type="EMBL" id="GAA3745341.1"/>
    </source>
</evidence>
<gene>
    <name evidence="2" type="ORF">GCM10022239_21190</name>
</gene>
<dbReference type="RefSeq" id="WP_344756451.1">
    <property type="nucleotide sequence ID" value="NZ_BAABAE010000003.1"/>
</dbReference>
<evidence type="ECO:0000313" key="3">
    <source>
        <dbReference type="Proteomes" id="UP001501004"/>
    </source>
</evidence>
<keyword evidence="3" id="KW-1185">Reference proteome</keyword>
<organism evidence="2 3">
    <name type="scientific">Leifsonella bigeumensis</name>
    <dbReference type="NCBI Taxonomy" id="433643"/>
    <lineage>
        <taxon>Bacteria</taxon>
        <taxon>Bacillati</taxon>
        <taxon>Actinomycetota</taxon>
        <taxon>Actinomycetes</taxon>
        <taxon>Micrococcales</taxon>
        <taxon>Microbacteriaceae</taxon>
        <taxon>Leifsonella</taxon>
    </lineage>
</organism>
<proteinExistence type="predicted"/>
<name>A0ABP7FTC2_9MICO</name>
<evidence type="ECO:0000259" key="1">
    <source>
        <dbReference type="Pfam" id="PF13761"/>
    </source>
</evidence>
<dbReference type="Pfam" id="PF13761">
    <property type="entry name" value="DUF4166"/>
    <property type="match status" value="1"/>
</dbReference>
<dbReference type="InterPro" id="IPR025311">
    <property type="entry name" value="DUF4166"/>
</dbReference>